<feature type="compositionally biased region" description="Acidic residues" evidence="1">
    <location>
        <begin position="76"/>
        <end position="90"/>
    </location>
</feature>
<dbReference type="EMBL" id="AQGS01000443">
    <property type="protein sequence ID" value="EPS39916.1"/>
    <property type="molecule type" value="Genomic_DNA"/>
</dbReference>
<reference evidence="3" key="2">
    <citation type="submission" date="2013-04" db="EMBL/GenBank/DDBJ databases">
        <title>Genomic mechanisms accounting for the adaptation to parasitism in nematode-trapping fungi.</title>
        <authorList>
            <person name="Ahren D.G."/>
        </authorList>
    </citation>
    <scope>NUCLEOTIDE SEQUENCE [LARGE SCALE GENOMIC DNA]</scope>
    <source>
        <strain evidence="3">CBS 200.50</strain>
    </source>
</reference>
<name>S8AFJ8_DACHA</name>
<evidence type="ECO:0000313" key="3">
    <source>
        <dbReference type="Proteomes" id="UP000015100"/>
    </source>
</evidence>
<dbReference type="OrthoDB" id="5389641at2759"/>
<sequence length="123" mass="14734">MPCSAYSPWLPLPLGFRLGRDEVWYRELMYKHLQRTPQVLEERWREFHTPRVDPPGQAVIEKIRKYNGKKQHQAQEEWDEEVPDFESDSDYQEHDIPFYDSYNSEAVVYRSGNEQTQNATGNR</sequence>
<evidence type="ECO:0000256" key="1">
    <source>
        <dbReference type="SAM" id="MobiDB-lite"/>
    </source>
</evidence>
<dbReference type="AlphaFoldDB" id="S8AFJ8"/>
<proteinExistence type="predicted"/>
<keyword evidence="3" id="KW-1185">Reference proteome</keyword>
<dbReference type="Proteomes" id="UP000015100">
    <property type="component" value="Unassembled WGS sequence"/>
</dbReference>
<dbReference type="HOGENOM" id="CLU_2015191_0_0_1"/>
<protein>
    <submittedName>
        <fullName evidence="2">Uncharacterized protein</fullName>
    </submittedName>
</protein>
<feature type="region of interest" description="Disordered" evidence="1">
    <location>
        <begin position="68"/>
        <end position="96"/>
    </location>
</feature>
<comment type="caution">
    <text evidence="2">The sequence shown here is derived from an EMBL/GenBank/DDBJ whole genome shotgun (WGS) entry which is preliminary data.</text>
</comment>
<reference evidence="2 3" key="1">
    <citation type="journal article" date="2013" name="PLoS Genet.">
        <title>Genomic mechanisms accounting for the adaptation to parasitism in nematode-trapping fungi.</title>
        <authorList>
            <person name="Meerupati T."/>
            <person name="Andersson K.M."/>
            <person name="Friman E."/>
            <person name="Kumar D."/>
            <person name="Tunlid A."/>
            <person name="Ahren D."/>
        </authorList>
    </citation>
    <scope>NUCLEOTIDE SEQUENCE [LARGE SCALE GENOMIC DNA]</scope>
    <source>
        <strain evidence="2 3">CBS 200.50</strain>
    </source>
</reference>
<accession>S8AFJ8</accession>
<evidence type="ECO:0000313" key="2">
    <source>
        <dbReference type="EMBL" id="EPS39916.1"/>
    </source>
</evidence>
<organism evidence="2 3">
    <name type="scientific">Dactylellina haptotyla (strain CBS 200.50)</name>
    <name type="common">Nematode-trapping fungus</name>
    <name type="synonym">Monacrosporium haptotylum</name>
    <dbReference type="NCBI Taxonomy" id="1284197"/>
    <lineage>
        <taxon>Eukaryota</taxon>
        <taxon>Fungi</taxon>
        <taxon>Dikarya</taxon>
        <taxon>Ascomycota</taxon>
        <taxon>Pezizomycotina</taxon>
        <taxon>Orbiliomycetes</taxon>
        <taxon>Orbiliales</taxon>
        <taxon>Orbiliaceae</taxon>
        <taxon>Dactylellina</taxon>
    </lineage>
</organism>
<gene>
    <name evidence="2" type="ORF">H072_6282</name>
</gene>